<dbReference type="Pfam" id="PF01981">
    <property type="entry name" value="PTH2"/>
    <property type="match status" value="1"/>
</dbReference>
<keyword evidence="6" id="KW-1185">Reference proteome</keyword>
<dbReference type="PANTHER" id="PTHR12649:SF11">
    <property type="entry name" value="PEPTIDYL-TRNA HYDROLASE 2, MITOCHONDRIAL"/>
    <property type="match status" value="1"/>
</dbReference>
<evidence type="ECO:0000313" key="5">
    <source>
        <dbReference type="EMBL" id="KAG8178817.1"/>
    </source>
</evidence>
<dbReference type="CDD" id="cd02430">
    <property type="entry name" value="PTH2"/>
    <property type="match status" value="1"/>
</dbReference>
<evidence type="ECO:0000256" key="2">
    <source>
        <dbReference type="ARBA" id="ARBA00022801"/>
    </source>
</evidence>
<dbReference type="InterPro" id="IPR023476">
    <property type="entry name" value="Pep_tRNA_hydro_II_dom_sf"/>
</dbReference>
<dbReference type="EMBL" id="JAFNEN010000665">
    <property type="protein sequence ID" value="KAG8178817.1"/>
    <property type="molecule type" value="Genomic_DNA"/>
</dbReference>
<accession>A0AAV6U4C2</accession>
<dbReference type="GO" id="GO:0004045">
    <property type="term" value="F:peptidyl-tRNA hydrolase activity"/>
    <property type="evidence" value="ECO:0007669"/>
    <property type="project" value="UniProtKB-EC"/>
</dbReference>
<keyword evidence="2" id="KW-0378">Hydrolase</keyword>
<gene>
    <name evidence="5" type="ORF">JTE90_015370</name>
</gene>
<dbReference type="FunFam" id="3.40.1490.10:FF:000001">
    <property type="entry name" value="Peptidyl-tRNA hydrolase 2"/>
    <property type="match status" value="1"/>
</dbReference>
<dbReference type="Proteomes" id="UP000827092">
    <property type="component" value="Unassembled WGS sequence"/>
</dbReference>
<protein>
    <recommendedName>
        <fullName evidence="1">peptidyl-tRNA hydrolase</fullName>
        <ecNumber evidence="1">3.1.1.29</ecNumber>
    </recommendedName>
</protein>
<dbReference type="EC" id="3.1.1.29" evidence="1"/>
<evidence type="ECO:0000256" key="3">
    <source>
        <dbReference type="ARBA" id="ARBA00038050"/>
    </source>
</evidence>
<dbReference type="GO" id="GO:0005829">
    <property type="term" value="C:cytosol"/>
    <property type="evidence" value="ECO:0007669"/>
    <property type="project" value="TreeGrafter"/>
</dbReference>
<dbReference type="NCBIfam" id="NF003314">
    <property type="entry name" value="PRK04322.1"/>
    <property type="match status" value="1"/>
</dbReference>
<comment type="caution">
    <text evidence="5">The sequence shown here is derived from an EMBL/GenBank/DDBJ whole genome shotgun (WGS) entry which is preliminary data.</text>
</comment>
<evidence type="ECO:0000313" key="6">
    <source>
        <dbReference type="Proteomes" id="UP000827092"/>
    </source>
</evidence>
<proteinExistence type="inferred from homology"/>
<reference evidence="5 6" key="1">
    <citation type="journal article" date="2022" name="Nat. Ecol. Evol.">
        <title>A masculinizing supergene underlies an exaggerated male reproductive morph in a spider.</title>
        <authorList>
            <person name="Hendrickx F."/>
            <person name="De Corte Z."/>
            <person name="Sonet G."/>
            <person name="Van Belleghem S.M."/>
            <person name="Kostlbacher S."/>
            <person name="Vangestel C."/>
        </authorList>
    </citation>
    <scope>NUCLEOTIDE SEQUENCE [LARGE SCALE GENOMIC DNA]</scope>
    <source>
        <strain evidence="5">W744_W776</strain>
    </source>
</reference>
<dbReference type="SUPFAM" id="SSF102462">
    <property type="entry name" value="Peptidyl-tRNA hydrolase II"/>
    <property type="match status" value="1"/>
</dbReference>
<evidence type="ECO:0000256" key="1">
    <source>
        <dbReference type="ARBA" id="ARBA00013260"/>
    </source>
</evidence>
<organism evidence="5 6">
    <name type="scientific">Oedothorax gibbosus</name>
    <dbReference type="NCBI Taxonomy" id="931172"/>
    <lineage>
        <taxon>Eukaryota</taxon>
        <taxon>Metazoa</taxon>
        <taxon>Ecdysozoa</taxon>
        <taxon>Arthropoda</taxon>
        <taxon>Chelicerata</taxon>
        <taxon>Arachnida</taxon>
        <taxon>Araneae</taxon>
        <taxon>Araneomorphae</taxon>
        <taxon>Entelegynae</taxon>
        <taxon>Araneoidea</taxon>
        <taxon>Linyphiidae</taxon>
        <taxon>Erigoninae</taxon>
        <taxon>Oedothorax</taxon>
    </lineage>
</organism>
<comment type="similarity">
    <text evidence="3">Belongs to the PTH2 family.</text>
</comment>
<dbReference type="AlphaFoldDB" id="A0AAV6U4C2"/>
<name>A0AAV6U4C2_9ARAC</name>
<dbReference type="NCBIfam" id="TIGR00283">
    <property type="entry name" value="arch_pth2"/>
    <property type="match status" value="1"/>
</dbReference>
<dbReference type="Gene3D" id="3.40.1490.10">
    <property type="entry name" value="Bit1"/>
    <property type="match status" value="1"/>
</dbReference>
<dbReference type="InterPro" id="IPR002833">
    <property type="entry name" value="PTH2"/>
</dbReference>
<evidence type="ECO:0000256" key="4">
    <source>
        <dbReference type="ARBA" id="ARBA00048707"/>
    </source>
</evidence>
<comment type="catalytic activity">
    <reaction evidence="4">
        <text>an N-acyl-L-alpha-aminoacyl-tRNA + H2O = an N-acyl-L-amino acid + a tRNA + H(+)</text>
        <dbReference type="Rhea" id="RHEA:54448"/>
        <dbReference type="Rhea" id="RHEA-COMP:10123"/>
        <dbReference type="Rhea" id="RHEA-COMP:13883"/>
        <dbReference type="ChEBI" id="CHEBI:15377"/>
        <dbReference type="ChEBI" id="CHEBI:15378"/>
        <dbReference type="ChEBI" id="CHEBI:59874"/>
        <dbReference type="ChEBI" id="CHEBI:78442"/>
        <dbReference type="ChEBI" id="CHEBI:138191"/>
        <dbReference type="EC" id="3.1.1.29"/>
    </reaction>
</comment>
<sequence>MGILEGSSLSSVATNVCALGCGIVLGCVMKNWIKAKSSIKDTSMDDKIADEVSFSDFAQGDLKLVLVVQNGLKMGKGKIAAQCSHASVMAFQHCSARNPQILKKWVKSGQRKVVVKVEDEEQMLDLAVKAKRAGLVTSIVCDAGRTQIPSGSKTVLGVGPGNEQLIDSITGHLKLL</sequence>
<dbReference type="PANTHER" id="PTHR12649">
    <property type="entry name" value="PEPTIDYL-TRNA HYDROLASE 2"/>
    <property type="match status" value="1"/>
</dbReference>